<dbReference type="PANTHER" id="PTHR33193">
    <property type="entry name" value="DOMAIN PROTEIN, PUTATIVE (DUF3511)-RELATED"/>
    <property type="match status" value="1"/>
</dbReference>
<dbReference type="PANTHER" id="PTHR33193:SF43">
    <property type="entry name" value="TRANSMEMBRANE PROTEIN DDB_G0273707_DDB_G0273361-LIKE"/>
    <property type="match status" value="1"/>
</dbReference>
<proteinExistence type="predicted"/>
<sequence length="151" mass="17297">MEKFSRSKSSREGPAGSVEPRTMHELRSYSTSGYSPSQNREDDFKEVKIKKRGLSSSKRNWSLSADPELQRKKRVAGYKAYAVEGRMKGSFRKSFRWIKDTCNHLVHGFWVSSGYMQLCCSAACKDDVEDVLKFGNLEKVLYYGILMIFGL</sequence>
<accession>A0AAE2C666</accession>
<evidence type="ECO:0000313" key="3">
    <source>
        <dbReference type="Proteomes" id="UP001289374"/>
    </source>
</evidence>
<evidence type="ECO:0000256" key="1">
    <source>
        <dbReference type="SAM" id="MobiDB-lite"/>
    </source>
</evidence>
<feature type="compositionally biased region" description="Basic and acidic residues" evidence="1">
    <location>
        <begin position="1"/>
        <end position="11"/>
    </location>
</feature>
<dbReference type="Pfam" id="PF12023">
    <property type="entry name" value="DUF3511"/>
    <property type="match status" value="1"/>
</dbReference>
<feature type="region of interest" description="Disordered" evidence="1">
    <location>
        <begin position="1"/>
        <end position="46"/>
    </location>
</feature>
<dbReference type="InterPro" id="IPR021899">
    <property type="entry name" value="DUF3511"/>
</dbReference>
<dbReference type="AlphaFoldDB" id="A0AAE2C666"/>
<organism evidence="2 3">
    <name type="scientific">Sesamum angolense</name>
    <dbReference type="NCBI Taxonomy" id="2727404"/>
    <lineage>
        <taxon>Eukaryota</taxon>
        <taxon>Viridiplantae</taxon>
        <taxon>Streptophyta</taxon>
        <taxon>Embryophyta</taxon>
        <taxon>Tracheophyta</taxon>
        <taxon>Spermatophyta</taxon>
        <taxon>Magnoliopsida</taxon>
        <taxon>eudicotyledons</taxon>
        <taxon>Gunneridae</taxon>
        <taxon>Pentapetalae</taxon>
        <taxon>asterids</taxon>
        <taxon>lamiids</taxon>
        <taxon>Lamiales</taxon>
        <taxon>Pedaliaceae</taxon>
        <taxon>Sesamum</taxon>
    </lineage>
</organism>
<protein>
    <submittedName>
        <fullName evidence="2">Uncharacterized protein</fullName>
    </submittedName>
</protein>
<name>A0AAE2C666_9LAMI</name>
<evidence type="ECO:0000313" key="2">
    <source>
        <dbReference type="EMBL" id="KAK4410494.1"/>
    </source>
</evidence>
<keyword evidence="3" id="KW-1185">Reference proteome</keyword>
<reference evidence="2" key="2">
    <citation type="journal article" date="2024" name="Plant">
        <title>Genomic evolution and insights into agronomic trait innovations of Sesamum species.</title>
        <authorList>
            <person name="Miao H."/>
            <person name="Wang L."/>
            <person name="Qu L."/>
            <person name="Liu H."/>
            <person name="Sun Y."/>
            <person name="Le M."/>
            <person name="Wang Q."/>
            <person name="Wei S."/>
            <person name="Zheng Y."/>
            <person name="Lin W."/>
            <person name="Duan Y."/>
            <person name="Cao H."/>
            <person name="Xiong S."/>
            <person name="Wang X."/>
            <person name="Wei L."/>
            <person name="Li C."/>
            <person name="Ma Q."/>
            <person name="Ju M."/>
            <person name="Zhao R."/>
            <person name="Li G."/>
            <person name="Mu C."/>
            <person name="Tian Q."/>
            <person name="Mei H."/>
            <person name="Zhang T."/>
            <person name="Gao T."/>
            <person name="Zhang H."/>
        </authorList>
    </citation>
    <scope>NUCLEOTIDE SEQUENCE</scope>
    <source>
        <strain evidence="2">K16</strain>
    </source>
</reference>
<gene>
    <name evidence="2" type="ORF">Sango_0122400</name>
</gene>
<reference evidence="2" key="1">
    <citation type="submission" date="2020-06" db="EMBL/GenBank/DDBJ databases">
        <authorList>
            <person name="Li T."/>
            <person name="Hu X."/>
            <person name="Zhang T."/>
            <person name="Song X."/>
            <person name="Zhang H."/>
            <person name="Dai N."/>
            <person name="Sheng W."/>
            <person name="Hou X."/>
            <person name="Wei L."/>
        </authorList>
    </citation>
    <scope>NUCLEOTIDE SEQUENCE</scope>
    <source>
        <strain evidence="2">K16</strain>
        <tissue evidence="2">Leaf</tissue>
    </source>
</reference>
<dbReference type="Proteomes" id="UP001289374">
    <property type="component" value="Unassembled WGS sequence"/>
</dbReference>
<feature type="compositionally biased region" description="Polar residues" evidence="1">
    <location>
        <begin position="28"/>
        <end position="38"/>
    </location>
</feature>
<dbReference type="EMBL" id="JACGWL010000001">
    <property type="protein sequence ID" value="KAK4410494.1"/>
    <property type="molecule type" value="Genomic_DNA"/>
</dbReference>
<comment type="caution">
    <text evidence="2">The sequence shown here is derived from an EMBL/GenBank/DDBJ whole genome shotgun (WGS) entry which is preliminary data.</text>
</comment>